<evidence type="ECO:0000259" key="7">
    <source>
        <dbReference type="Pfam" id="PF03151"/>
    </source>
</evidence>
<dbReference type="Pfam" id="PF03151">
    <property type="entry name" value="TPT"/>
    <property type="match status" value="1"/>
</dbReference>
<feature type="transmembrane region" description="Helical" evidence="6">
    <location>
        <begin position="257"/>
        <end position="279"/>
    </location>
</feature>
<dbReference type="EMBL" id="JALJOU010000054">
    <property type="protein sequence ID" value="KAK9827987.1"/>
    <property type="molecule type" value="Genomic_DNA"/>
</dbReference>
<dbReference type="PANTHER" id="PTHR11132">
    <property type="entry name" value="SOLUTE CARRIER FAMILY 35"/>
    <property type="match status" value="1"/>
</dbReference>
<feature type="region of interest" description="Disordered" evidence="5">
    <location>
        <begin position="337"/>
        <end position="361"/>
    </location>
</feature>
<comment type="subcellular location">
    <subcellularLocation>
        <location evidence="1">Membrane</location>
        <topology evidence="1">Multi-pass membrane protein</topology>
    </subcellularLocation>
</comment>
<dbReference type="InterPro" id="IPR004853">
    <property type="entry name" value="Sugar_P_trans_dom"/>
</dbReference>
<gene>
    <name evidence="8" type="ORF">WJX81_005426</name>
</gene>
<evidence type="ECO:0000313" key="8">
    <source>
        <dbReference type="EMBL" id="KAK9827987.1"/>
    </source>
</evidence>
<comment type="caution">
    <text evidence="8">The sequence shown here is derived from an EMBL/GenBank/DDBJ whole genome shotgun (WGS) entry which is preliminary data.</text>
</comment>
<proteinExistence type="predicted"/>
<feature type="transmembrane region" description="Helical" evidence="6">
    <location>
        <begin position="229"/>
        <end position="250"/>
    </location>
</feature>
<reference evidence="8 9" key="1">
    <citation type="journal article" date="2024" name="Nat. Commun.">
        <title>Phylogenomics reveals the evolutionary origins of lichenization in chlorophyte algae.</title>
        <authorList>
            <person name="Puginier C."/>
            <person name="Libourel C."/>
            <person name="Otte J."/>
            <person name="Skaloud P."/>
            <person name="Haon M."/>
            <person name="Grisel S."/>
            <person name="Petersen M."/>
            <person name="Berrin J.G."/>
            <person name="Delaux P.M."/>
            <person name="Dal Grande F."/>
            <person name="Keller J."/>
        </authorList>
    </citation>
    <scope>NUCLEOTIDE SEQUENCE [LARGE SCALE GENOMIC DNA]</scope>
    <source>
        <strain evidence="8 9">SAG 245.80</strain>
    </source>
</reference>
<feature type="transmembrane region" description="Helical" evidence="6">
    <location>
        <begin position="73"/>
        <end position="91"/>
    </location>
</feature>
<evidence type="ECO:0000256" key="4">
    <source>
        <dbReference type="ARBA" id="ARBA00023136"/>
    </source>
</evidence>
<dbReference type="AlphaFoldDB" id="A0AAW1R400"/>
<dbReference type="InterPro" id="IPR050186">
    <property type="entry name" value="TPT_transporter"/>
</dbReference>
<dbReference type="Proteomes" id="UP001445335">
    <property type="component" value="Unassembled WGS sequence"/>
</dbReference>
<evidence type="ECO:0000256" key="2">
    <source>
        <dbReference type="ARBA" id="ARBA00022692"/>
    </source>
</evidence>
<keyword evidence="3 6" id="KW-1133">Transmembrane helix</keyword>
<accession>A0AAW1R400</accession>
<organism evidence="8 9">
    <name type="scientific">Elliptochloris bilobata</name>
    <dbReference type="NCBI Taxonomy" id="381761"/>
    <lineage>
        <taxon>Eukaryota</taxon>
        <taxon>Viridiplantae</taxon>
        <taxon>Chlorophyta</taxon>
        <taxon>core chlorophytes</taxon>
        <taxon>Trebouxiophyceae</taxon>
        <taxon>Trebouxiophyceae incertae sedis</taxon>
        <taxon>Elliptochloris clade</taxon>
        <taxon>Elliptochloris</taxon>
    </lineage>
</organism>
<feature type="compositionally biased region" description="Low complexity" evidence="5">
    <location>
        <begin position="337"/>
        <end position="355"/>
    </location>
</feature>
<name>A0AAW1R400_9CHLO</name>
<feature type="transmembrane region" description="Helical" evidence="6">
    <location>
        <begin position="97"/>
        <end position="118"/>
    </location>
</feature>
<dbReference type="GO" id="GO:0016020">
    <property type="term" value="C:membrane"/>
    <property type="evidence" value="ECO:0007669"/>
    <property type="project" value="UniProtKB-SubCell"/>
</dbReference>
<feature type="transmembrane region" description="Helical" evidence="6">
    <location>
        <begin position="285"/>
        <end position="303"/>
    </location>
</feature>
<sequence length="361" mass="36955">MGAALDLRPLTYAAFNTFAAVGITFANKAVFSVFHFNYVYMLTLIHALATVAGMHAFAAAGMFEPKALKPWQVLPLAVAFVGYVVLWNVSLQLNSVGFYQLMKIMTLPAVVLLEYVMLHRRQAPLQLAAVATVCVGVGLATVADSQVTTNLLGMGVSVAAVLFTGIYQVWVGSKQKELGAGSMQLMHAYAPYAVALLALLVVACEPLGLHTGAPGTVADYLRSQVTPAAAVAIAGSAALGLLVSLSMFLMIGATSGVTFNVVGHVKTVLILAGGVALFGDSMPPTKAAGVVLAIAGIAWHSFLSIRLKAASAEAAAASVAKPDADLEAKPLLASASSASLRPSSASSPARGPSSASGGGKL</sequence>
<evidence type="ECO:0000313" key="9">
    <source>
        <dbReference type="Proteomes" id="UP001445335"/>
    </source>
</evidence>
<keyword evidence="2 6" id="KW-0812">Transmembrane</keyword>
<feature type="transmembrane region" description="Helical" evidence="6">
    <location>
        <begin position="149"/>
        <end position="169"/>
    </location>
</feature>
<keyword evidence="9" id="KW-1185">Reference proteome</keyword>
<feature type="transmembrane region" description="Helical" evidence="6">
    <location>
        <begin position="40"/>
        <end position="61"/>
    </location>
</feature>
<evidence type="ECO:0000256" key="6">
    <source>
        <dbReference type="SAM" id="Phobius"/>
    </source>
</evidence>
<feature type="transmembrane region" description="Helical" evidence="6">
    <location>
        <begin position="189"/>
        <end position="209"/>
    </location>
</feature>
<evidence type="ECO:0000256" key="5">
    <source>
        <dbReference type="SAM" id="MobiDB-lite"/>
    </source>
</evidence>
<feature type="transmembrane region" description="Helical" evidence="6">
    <location>
        <begin position="12"/>
        <end position="34"/>
    </location>
</feature>
<feature type="domain" description="Sugar phosphate transporter" evidence="7">
    <location>
        <begin position="20"/>
        <end position="298"/>
    </location>
</feature>
<protein>
    <recommendedName>
        <fullName evidence="7">Sugar phosphate transporter domain-containing protein</fullName>
    </recommendedName>
</protein>
<evidence type="ECO:0000256" key="1">
    <source>
        <dbReference type="ARBA" id="ARBA00004141"/>
    </source>
</evidence>
<evidence type="ECO:0000256" key="3">
    <source>
        <dbReference type="ARBA" id="ARBA00022989"/>
    </source>
</evidence>
<keyword evidence="4 6" id="KW-0472">Membrane</keyword>
<feature type="transmembrane region" description="Helical" evidence="6">
    <location>
        <begin position="125"/>
        <end position="143"/>
    </location>
</feature>